<dbReference type="PROSITE" id="PS50109">
    <property type="entry name" value="HIS_KIN"/>
    <property type="match status" value="1"/>
</dbReference>
<dbReference type="SMART" id="SM00304">
    <property type="entry name" value="HAMP"/>
    <property type="match status" value="1"/>
</dbReference>
<keyword evidence="10" id="KW-1133">Transmembrane helix</keyword>
<keyword evidence="9" id="KW-0175">Coiled coil</keyword>
<dbReference type="Pfam" id="PF02518">
    <property type="entry name" value="HATPase_c"/>
    <property type="match status" value="1"/>
</dbReference>
<evidence type="ECO:0000256" key="9">
    <source>
        <dbReference type="SAM" id="Coils"/>
    </source>
</evidence>
<gene>
    <name evidence="13" type="ORF">RFV38_04400</name>
</gene>
<dbReference type="InterPro" id="IPR003660">
    <property type="entry name" value="HAMP_dom"/>
</dbReference>
<feature type="transmembrane region" description="Helical" evidence="10">
    <location>
        <begin position="279"/>
        <end position="299"/>
    </location>
</feature>
<dbReference type="Proteomes" id="UP001279681">
    <property type="component" value="Unassembled WGS sequence"/>
</dbReference>
<dbReference type="PANTHER" id="PTHR44936">
    <property type="entry name" value="SENSOR PROTEIN CREC"/>
    <property type="match status" value="1"/>
</dbReference>
<dbReference type="InterPro" id="IPR036890">
    <property type="entry name" value="HATPase_C_sf"/>
</dbReference>
<evidence type="ECO:0000259" key="12">
    <source>
        <dbReference type="PROSITE" id="PS50885"/>
    </source>
</evidence>
<sequence length="779" mass="89823">MRIRKDSLLIKIIFYNDIAIFLTSILIAIVVILTSFEDMEQRVEDTTKNKMNLLMGNYKSYFGEIRNDVYKEIGKYRISEGNQKVAEMIKYNLLKEDFRSYYNSVVTIISSEGDLLGEYGNKGNLGTLNEDNIHILLENTSKKEFEETGYYLAQVQNKIYGRVIIPYGNETTTYYLVVSIPINREFLTSLTDGLELTSKDRVYFVTNTADKDELQAKFFFSNRTYREILKKDYKNYFLNKKINGLSYYVGIYNLIGYNDSYLGSFMIALSKEKLTEEKLMTSIYIGILVLLIMIISSTVSTKVFRKLLMPLSQIADLADKISNGEKIEDIKVVGQGEIRTLSISFKEMIEKLNIAQEDLTIQNKELVRNIERIEAIDKLLMGMNIEQDTFKTIKKLVSGFTSEVGLGYGRAMYFRYSRENDYLIGEEIAINRTLKEESKKGFKFQLKNLKELVLFTKVPINNENLLAKSFKEQKIIYKNDAGYKYDLGNDVFKAIGLKNFFIFPIHGAGKFSGVVVVDNYTKDARINQEELELLNLLSMNFSIGINNKETTLDKLESQRVLTIEKLATRFLSLRGEVVDKLLKCVKSENSGEKIIEELTTIKPYLLRIREDNESLKIYSEETESEYERICLDKIINEIIEDYTQKFKNEKISISFFNTTSGTILGNRKKLKKAIKEIIDNAYNALLNKQNNRRIDIILSKKRINNKIELKIIDNGMGISAKQLEDIYEPFVSYSPQTLGLGLFFVHKVIKDHDGVIKHFSEEGSSTEVKITLNAYKEEV</sequence>
<dbReference type="Gene3D" id="3.30.565.10">
    <property type="entry name" value="Histidine kinase-like ATPase, C-terminal domain"/>
    <property type="match status" value="1"/>
</dbReference>
<evidence type="ECO:0000313" key="13">
    <source>
        <dbReference type="EMBL" id="MDX8335752.1"/>
    </source>
</evidence>
<keyword evidence="6" id="KW-0547">Nucleotide-binding</keyword>
<evidence type="ECO:0000256" key="4">
    <source>
        <dbReference type="ARBA" id="ARBA00022553"/>
    </source>
</evidence>
<dbReference type="SUPFAM" id="SSF55781">
    <property type="entry name" value="GAF domain-like"/>
    <property type="match status" value="1"/>
</dbReference>
<dbReference type="SMART" id="SM00387">
    <property type="entry name" value="HATPase_c"/>
    <property type="match status" value="1"/>
</dbReference>
<keyword evidence="5" id="KW-0808">Transferase</keyword>
<dbReference type="RefSeq" id="WP_320313157.1">
    <property type="nucleotide sequence ID" value="NZ_JAVIKH010000004.1"/>
</dbReference>
<evidence type="ECO:0000256" key="2">
    <source>
        <dbReference type="ARBA" id="ARBA00004370"/>
    </source>
</evidence>
<proteinExistence type="predicted"/>
<dbReference type="Gene3D" id="3.30.450.40">
    <property type="match status" value="1"/>
</dbReference>
<dbReference type="InterPro" id="IPR029016">
    <property type="entry name" value="GAF-like_dom_sf"/>
</dbReference>
<dbReference type="InterPro" id="IPR005467">
    <property type="entry name" value="His_kinase_dom"/>
</dbReference>
<dbReference type="InterPro" id="IPR004358">
    <property type="entry name" value="Sig_transdc_His_kin-like_C"/>
</dbReference>
<evidence type="ECO:0000256" key="5">
    <source>
        <dbReference type="ARBA" id="ARBA00022679"/>
    </source>
</evidence>
<dbReference type="PROSITE" id="PS50885">
    <property type="entry name" value="HAMP"/>
    <property type="match status" value="1"/>
</dbReference>
<evidence type="ECO:0000256" key="1">
    <source>
        <dbReference type="ARBA" id="ARBA00000085"/>
    </source>
</evidence>
<comment type="catalytic activity">
    <reaction evidence="1">
        <text>ATP + protein L-histidine = ADP + protein N-phospho-L-histidine.</text>
        <dbReference type="EC" id="2.7.13.3"/>
    </reaction>
</comment>
<evidence type="ECO:0000256" key="8">
    <source>
        <dbReference type="ARBA" id="ARBA00022840"/>
    </source>
</evidence>
<feature type="domain" description="Histidine kinase" evidence="11">
    <location>
        <begin position="592"/>
        <end position="776"/>
    </location>
</feature>
<dbReference type="GO" id="GO:0005524">
    <property type="term" value="F:ATP binding"/>
    <property type="evidence" value="ECO:0007669"/>
    <property type="project" value="UniProtKB-KW"/>
</dbReference>
<keyword evidence="10" id="KW-0812">Transmembrane</keyword>
<keyword evidence="7" id="KW-0418">Kinase</keyword>
<name>A0ABU4W9Q6_9FUSO</name>
<dbReference type="PANTHER" id="PTHR44936:SF10">
    <property type="entry name" value="SENSOR PROTEIN RSTB"/>
    <property type="match status" value="1"/>
</dbReference>
<keyword evidence="14" id="KW-1185">Reference proteome</keyword>
<feature type="coiled-coil region" evidence="9">
    <location>
        <begin position="349"/>
        <end position="376"/>
    </location>
</feature>
<dbReference type="InterPro" id="IPR003594">
    <property type="entry name" value="HATPase_dom"/>
</dbReference>
<evidence type="ECO:0000256" key="7">
    <source>
        <dbReference type="ARBA" id="ARBA00022777"/>
    </source>
</evidence>
<evidence type="ECO:0000256" key="6">
    <source>
        <dbReference type="ARBA" id="ARBA00022741"/>
    </source>
</evidence>
<accession>A0ABU4W9Q6</accession>
<feature type="domain" description="HAMP" evidence="12">
    <location>
        <begin position="305"/>
        <end position="357"/>
    </location>
</feature>
<dbReference type="InterPro" id="IPR050980">
    <property type="entry name" value="2C_sensor_his_kinase"/>
</dbReference>
<dbReference type="EC" id="2.7.13.3" evidence="3"/>
<dbReference type="SUPFAM" id="SSF55874">
    <property type="entry name" value="ATPase domain of HSP90 chaperone/DNA topoisomerase II/histidine kinase"/>
    <property type="match status" value="1"/>
</dbReference>
<dbReference type="EMBL" id="JAVIKH010000004">
    <property type="protein sequence ID" value="MDX8335752.1"/>
    <property type="molecule type" value="Genomic_DNA"/>
</dbReference>
<dbReference type="Gene3D" id="6.10.340.10">
    <property type="match status" value="1"/>
</dbReference>
<comment type="caution">
    <text evidence="13">The sequence shown here is derived from an EMBL/GenBank/DDBJ whole genome shotgun (WGS) entry which is preliminary data.</text>
</comment>
<feature type="transmembrane region" description="Helical" evidence="10">
    <location>
        <begin position="12"/>
        <end position="36"/>
    </location>
</feature>
<evidence type="ECO:0000313" key="14">
    <source>
        <dbReference type="Proteomes" id="UP001279681"/>
    </source>
</evidence>
<protein>
    <recommendedName>
        <fullName evidence="3">histidine kinase</fullName>
        <ecNumber evidence="3">2.7.13.3</ecNumber>
    </recommendedName>
</protein>
<evidence type="ECO:0000256" key="10">
    <source>
        <dbReference type="SAM" id="Phobius"/>
    </source>
</evidence>
<evidence type="ECO:0000256" key="3">
    <source>
        <dbReference type="ARBA" id="ARBA00012438"/>
    </source>
</evidence>
<keyword evidence="8 13" id="KW-0067">ATP-binding</keyword>
<reference evidence="14" key="1">
    <citation type="submission" date="2023-07" db="EMBL/GenBank/DDBJ databases">
        <authorList>
            <person name="Colorado M.A."/>
            <person name="Villamil L.M."/>
            <person name="Melo J.F."/>
            <person name="Rodriguez J.A."/>
            <person name="Ruiz R.Y."/>
        </authorList>
    </citation>
    <scope>NUCLEOTIDE SEQUENCE [LARGE SCALE GENOMIC DNA]</scope>
    <source>
        <strain evidence="14">C33</strain>
    </source>
</reference>
<keyword evidence="4" id="KW-0597">Phosphoprotein</keyword>
<comment type="subcellular location">
    <subcellularLocation>
        <location evidence="2">Membrane</location>
    </subcellularLocation>
</comment>
<keyword evidence="10" id="KW-0472">Membrane</keyword>
<evidence type="ECO:0000259" key="11">
    <source>
        <dbReference type="PROSITE" id="PS50109"/>
    </source>
</evidence>
<dbReference type="CDD" id="cd06225">
    <property type="entry name" value="HAMP"/>
    <property type="match status" value="1"/>
</dbReference>
<organism evidence="13 14">
    <name type="scientific">Candidatus Cetobacterium colombiensis</name>
    <dbReference type="NCBI Taxonomy" id="3073100"/>
    <lineage>
        <taxon>Bacteria</taxon>
        <taxon>Fusobacteriati</taxon>
        <taxon>Fusobacteriota</taxon>
        <taxon>Fusobacteriia</taxon>
        <taxon>Fusobacteriales</taxon>
        <taxon>Fusobacteriaceae</taxon>
        <taxon>Cetobacterium</taxon>
    </lineage>
</organism>
<dbReference type="PRINTS" id="PR00344">
    <property type="entry name" value="BCTRLSENSOR"/>
</dbReference>